<feature type="domain" description="Ig-like" evidence="5">
    <location>
        <begin position="134"/>
        <end position="215"/>
    </location>
</feature>
<feature type="domain" description="Ig-like" evidence="5">
    <location>
        <begin position="279"/>
        <end position="410"/>
    </location>
</feature>
<dbReference type="CDD" id="cd00096">
    <property type="entry name" value="Ig"/>
    <property type="match status" value="1"/>
</dbReference>
<dbReference type="Proteomes" id="UP000694565">
    <property type="component" value="Unplaced"/>
</dbReference>
<dbReference type="InterPro" id="IPR003598">
    <property type="entry name" value="Ig_sub2"/>
</dbReference>
<dbReference type="InterPro" id="IPR013783">
    <property type="entry name" value="Ig-like_fold"/>
</dbReference>
<dbReference type="PANTHER" id="PTHR44337">
    <property type="entry name" value="CARCINOEMBRYONIC ANTIGEN-RELATED CELL ADHESION MOLECULE 8"/>
    <property type="match status" value="1"/>
</dbReference>
<dbReference type="PROSITE" id="PS50835">
    <property type="entry name" value="IG_LIKE"/>
    <property type="match status" value="3"/>
</dbReference>
<dbReference type="SMART" id="SM00409">
    <property type="entry name" value="IG"/>
    <property type="match status" value="5"/>
</dbReference>
<dbReference type="InterPro" id="IPR007110">
    <property type="entry name" value="Ig-like_dom"/>
</dbReference>
<proteinExistence type="predicted"/>
<dbReference type="Ensembl" id="ENSCLMT00005030311.1">
    <property type="protein sequence ID" value="ENSCLMP00005028992.1"/>
    <property type="gene ID" value="ENSCLMG00005014161.1"/>
</dbReference>
<dbReference type="Gene3D" id="2.60.40.10">
    <property type="entry name" value="Immunoglobulins"/>
    <property type="match status" value="5"/>
</dbReference>
<dbReference type="Pfam" id="PF13895">
    <property type="entry name" value="Ig_2"/>
    <property type="match status" value="1"/>
</dbReference>
<evidence type="ECO:0000256" key="2">
    <source>
        <dbReference type="ARBA" id="ARBA00023157"/>
    </source>
</evidence>
<dbReference type="Pfam" id="PF13927">
    <property type="entry name" value="Ig_3"/>
    <property type="match status" value="1"/>
</dbReference>
<dbReference type="InterPro" id="IPR003599">
    <property type="entry name" value="Ig_sub"/>
</dbReference>
<sequence length="429" mass="47340">MFFPTVPVSNVKVNSSTTDILESSSSSVRLSCSSSGSSPSFLWLNSSSEVTASDRVQLTDGGSTLTIANVTRYDLGPFRCHVSNHFSNSTSDPVELLIICESFICDVVFLHFILSSMYFIGDHIFLRFPASVGPDNINLTISPSQEYYDEGSDVTLTCSAPSRPPVMILWFLNGDQLSDTEPELRLVNIQMSQSGNYSCLAFNNRTMRNQTSQPSWKTVQYAYSSEVTASERVQLTDGGSTLTIINVTRYDQGPFICHVFNHFSNYTSEPVKLYISYGPENLIVTISPSQEFFEEGSNISLVCSADSRPAALFQWLLNGDLLPDAGPELSLMNVQMNQSGRYSCQAFNNKTLRNQTSQPVAVSVQSTLEELTDGGSTLTIMSVTRFDQGPFRCRVSNGATSGTSQPMSLFIQCEFKTKGLVLQTYHDLR</sequence>
<keyword evidence="1" id="KW-0732">Signal</keyword>
<dbReference type="SUPFAM" id="SSF48726">
    <property type="entry name" value="Immunoglobulin"/>
    <property type="match status" value="4"/>
</dbReference>
<dbReference type="InterPro" id="IPR052598">
    <property type="entry name" value="IgSF_CEA-related"/>
</dbReference>
<evidence type="ECO:0000313" key="6">
    <source>
        <dbReference type="Ensembl" id="ENSCLMP00005028992.1"/>
    </source>
</evidence>
<keyword evidence="2" id="KW-1015">Disulfide bond</keyword>
<evidence type="ECO:0000259" key="5">
    <source>
        <dbReference type="PROSITE" id="PS50835"/>
    </source>
</evidence>
<evidence type="ECO:0000313" key="7">
    <source>
        <dbReference type="Proteomes" id="UP000694565"/>
    </source>
</evidence>
<reference evidence="6" key="1">
    <citation type="submission" date="2025-08" db="UniProtKB">
        <authorList>
            <consortium name="Ensembl"/>
        </authorList>
    </citation>
    <scope>IDENTIFICATION</scope>
</reference>
<dbReference type="InterPro" id="IPR036179">
    <property type="entry name" value="Ig-like_dom_sf"/>
</dbReference>
<feature type="domain" description="Ig-like" evidence="5">
    <location>
        <begin position="4"/>
        <end position="97"/>
    </location>
</feature>
<reference evidence="6" key="2">
    <citation type="submission" date="2025-09" db="UniProtKB">
        <authorList>
            <consortium name="Ensembl"/>
        </authorList>
    </citation>
    <scope>IDENTIFICATION</scope>
</reference>
<dbReference type="AlphaFoldDB" id="A0A8C2ZMA6"/>
<evidence type="ECO:0000256" key="3">
    <source>
        <dbReference type="ARBA" id="ARBA00023180"/>
    </source>
</evidence>
<accession>A0A8C2ZMA6</accession>
<dbReference type="SMART" id="SM00408">
    <property type="entry name" value="IGc2"/>
    <property type="match status" value="3"/>
</dbReference>
<evidence type="ECO:0000256" key="1">
    <source>
        <dbReference type="ARBA" id="ARBA00022729"/>
    </source>
</evidence>
<dbReference type="Pfam" id="PF00047">
    <property type="entry name" value="ig"/>
    <property type="match status" value="1"/>
</dbReference>
<dbReference type="PANTHER" id="PTHR44337:SF20">
    <property type="entry name" value="CARCINOEMBRYONIC ANTIGEN-RELATED CELL ADHESION MOLECULE 5-RELATED"/>
    <property type="match status" value="1"/>
</dbReference>
<evidence type="ECO:0000256" key="4">
    <source>
        <dbReference type="ARBA" id="ARBA00023319"/>
    </source>
</evidence>
<name>A0A8C2ZMA6_CYCLU</name>
<organism evidence="6 7">
    <name type="scientific">Cyclopterus lumpus</name>
    <name type="common">Lumpsucker</name>
    <dbReference type="NCBI Taxonomy" id="8103"/>
    <lineage>
        <taxon>Eukaryota</taxon>
        <taxon>Metazoa</taxon>
        <taxon>Chordata</taxon>
        <taxon>Craniata</taxon>
        <taxon>Vertebrata</taxon>
        <taxon>Euteleostomi</taxon>
        <taxon>Actinopterygii</taxon>
        <taxon>Neopterygii</taxon>
        <taxon>Teleostei</taxon>
        <taxon>Neoteleostei</taxon>
        <taxon>Acanthomorphata</taxon>
        <taxon>Eupercaria</taxon>
        <taxon>Perciformes</taxon>
        <taxon>Cottioidei</taxon>
        <taxon>Cottales</taxon>
        <taxon>Cyclopteridae</taxon>
        <taxon>Cyclopterus</taxon>
    </lineage>
</organism>
<keyword evidence="7" id="KW-1185">Reference proteome</keyword>
<dbReference type="GeneTree" id="ENSGT01100000263479"/>
<keyword evidence="3" id="KW-0325">Glycoprotein</keyword>
<keyword evidence="4" id="KW-0393">Immunoglobulin domain</keyword>
<protein>
    <recommendedName>
        <fullName evidence="5">Ig-like domain-containing protein</fullName>
    </recommendedName>
</protein>
<dbReference type="InterPro" id="IPR013151">
    <property type="entry name" value="Immunoglobulin_dom"/>
</dbReference>